<dbReference type="Proteomes" id="UP001459277">
    <property type="component" value="Unassembled WGS sequence"/>
</dbReference>
<dbReference type="CDD" id="cd04216">
    <property type="entry name" value="Phytocyanin"/>
    <property type="match status" value="1"/>
</dbReference>
<evidence type="ECO:0000313" key="14">
    <source>
        <dbReference type="EMBL" id="KAK9984525.1"/>
    </source>
</evidence>
<dbReference type="InterPro" id="IPR003245">
    <property type="entry name" value="Phytocyanin_dom"/>
</dbReference>
<dbReference type="GO" id="GO:0046872">
    <property type="term" value="F:metal ion binding"/>
    <property type="evidence" value="ECO:0007669"/>
    <property type="project" value="UniProtKB-KW"/>
</dbReference>
<gene>
    <name evidence="14" type="ORF">SO802_034050</name>
</gene>
<keyword evidence="3" id="KW-0812">Transmembrane</keyword>
<evidence type="ECO:0000256" key="11">
    <source>
        <dbReference type="ARBA" id="ARBA00023180"/>
    </source>
</evidence>
<sequence>MASTQFFIFAILAVLVPSIFATDFVVGDDKGWTTGFDYETWAAGKEFHVGDQLEEINFLVQFFKYQKGNNNVLNVNGTGFQQCVAPAGTVPLTSGNDVIPLAASGRKWYICGVPTRCANGKQKLAITVLDGLSPAPSPKPSRGSVAPVHYWWNY</sequence>
<evidence type="ECO:0000256" key="5">
    <source>
        <dbReference type="ARBA" id="ARBA00022729"/>
    </source>
</evidence>
<proteinExistence type="predicted"/>
<feature type="chain" id="PRO_5043520040" description="Phytocyanin domain-containing protein" evidence="12">
    <location>
        <begin position="22"/>
        <end position="154"/>
    </location>
</feature>
<feature type="signal peptide" evidence="12">
    <location>
        <begin position="1"/>
        <end position="21"/>
    </location>
</feature>
<dbReference type="FunFam" id="2.60.40.420:FF:000067">
    <property type="entry name" value="Cupredoxin superfamily protein"/>
    <property type="match status" value="1"/>
</dbReference>
<dbReference type="PANTHER" id="PTHR33021:SF533">
    <property type="entry name" value="PHYTOCYANIN DOMAIN-CONTAINING PROTEIN"/>
    <property type="match status" value="1"/>
</dbReference>
<evidence type="ECO:0000256" key="8">
    <source>
        <dbReference type="ARBA" id="ARBA00023008"/>
    </source>
</evidence>
<reference evidence="14 15" key="1">
    <citation type="submission" date="2024-01" db="EMBL/GenBank/DDBJ databases">
        <title>A telomere-to-telomere, gap-free genome of sweet tea (Lithocarpus litseifolius).</title>
        <authorList>
            <person name="Zhou J."/>
        </authorList>
    </citation>
    <scope>NUCLEOTIDE SEQUENCE [LARGE SCALE GENOMIC DNA]</scope>
    <source>
        <strain evidence="14">Zhou-2022a</strain>
        <tissue evidence="14">Leaf</tissue>
    </source>
</reference>
<keyword evidence="7" id="KW-1133">Transmembrane helix</keyword>
<evidence type="ECO:0000256" key="7">
    <source>
        <dbReference type="ARBA" id="ARBA00022989"/>
    </source>
</evidence>
<evidence type="ECO:0000256" key="2">
    <source>
        <dbReference type="ARBA" id="ARBA00022448"/>
    </source>
</evidence>
<keyword evidence="10" id="KW-1015">Disulfide bond</keyword>
<keyword evidence="8" id="KW-0186">Copper</keyword>
<keyword evidence="15" id="KW-1185">Reference proteome</keyword>
<accession>A0AAW2BK92</accession>
<dbReference type="PANTHER" id="PTHR33021">
    <property type="entry name" value="BLUE COPPER PROTEIN"/>
    <property type="match status" value="1"/>
</dbReference>
<evidence type="ECO:0000256" key="6">
    <source>
        <dbReference type="ARBA" id="ARBA00022982"/>
    </source>
</evidence>
<dbReference type="Pfam" id="PF02298">
    <property type="entry name" value="Cu_bind_like"/>
    <property type="match status" value="1"/>
</dbReference>
<dbReference type="AlphaFoldDB" id="A0AAW2BK92"/>
<keyword evidence="9" id="KW-0472">Membrane</keyword>
<evidence type="ECO:0000256" key="3">
    <source>
        <dbReference type="ARBA" id="ARBA00022692"/>
    </source>
</evidence>
<keyword evidence="11" id="KW-0325">Glycoprotein</keyword>
<dbReference type="InterPro" id="IPR008972">
    <property type="entry name" value="Cupredoxin"/>
</dbReference>
<dbReference type="GO" id="GO:0009610">
    <property type="term" value="P:response to symbiotic fungus"/>
    <property type="evidence" value="ECO:0007669"/>
    <property type="project" value="UniProtKB-ARBA"/>
</dbReference>
<evidence type="ECO:0000256" key="9">
    <source>
        <dbReference type="ARBA" id="ARBA00023136"/>
    </source>
</evidence>
<name>A0AAW2BK92_9ROSI</name>
<keyword evidence="6" id="KW-0249">Electron transport</keyword>
<keyword evidence="4" id="KW-0479">Metal-binding</keyword>
<evidence type="ECO:0000256" key="4">
    <source>
        <dbReference type="ARBA" id="ARBA00022723"/>
    </source>
</evidence>
<keyword evidence="5 12" id="KW-0732">Signal</keyword>
<dbReference type="GO" id="GO:0005886">
    <property type="term" value="C:plasma membrane"/>
    <property type="evidence" value="ECO:0007669"/>
    <property type="project" value="TreeGrafter"/>
</dbReference>
<dbReference type="InterPro" id="IPR039391">
    <property type="entry name" value="Phytocyanin-like"/>
</dbReference>
<evidence type="ECO:0000259" key="13">
    <source>
        <dbReference type="PROSITE" id="PS51485"/>
    </source>
</evidence>
<feature type="domain" description="Phytocyanin" evidence="13">
    <location>
        <begin position="22"/>
        <end position="130"/>
    </location>
</feature>
<dbReference type="PROSITE" id="PS51485">
    <property type="entry name" value="PHYTOCYANIN"/>
    <property type="match status" value="1"/>
</dbReference>
<dbReference type="Gene3D" id="2.60.40.420">
    <property type="entry name" value="Cupredoxins - blue copper proteins"/>
    <property type="match status" value="1"/>
</dbReference>
<dbReference type="GO" id="GO:0009055">
    <property type="term" value="F:electron transfer activity"/>
    <property type="evidence" value="ECO:0007669"/>
    <property type="project" value="InterPro"/>
</dbReference>
<protein>
    <recommendedName>
        <fullName evidence="13">Phytocyanin domain-containing protein</fullName>
    </recommendedName>
</protein>
<evidence type="ECO:0000313" key="15">
    <source>
        <dbReference type="Proteomes" id="UP001459277"/>
    </source>
</evidence>
<evidence type="ECO:0000256" key="10">
    <source>
        <dbReference type="ARBA" id="ARBA00023157"/>
    </source>
</evidence>
<comment type="caution">
    <text evidence="14">The sequence shown here is derived from an EMBL/GenBank/DDBJ whole genome shotgun (WGS) entry which is preliminary data.</text>
</comment>
<evidence type="ECO:0000256" key="12">
    <source>
        <dbReference type="SAM" id="SignalP"/>
    </source>
</evidence>
<evidence type="ECO:0000256" key="1">
    <source>
        <dbReference type="ARBA" id="ARBA00004479"/>
    </source>
</evidence>
<dbReference type="EMBL" id="JAZDWU010000012">
    <property type="protein sequence ID" value="KAK9984525.1"/>
    <property type="molecule type" value="Genomic_DNA"/>
</dbReference>
<comment type="subcellular location">
    <subcellularLocation>
        <location evidence="1">Membrane</location>
        <topology evidence="1">Single-pass type I membrane protein</topology>
    </subcellularLocation>
</comment>
<keyword evidence="2" id="KW-0813">Transport</keyword>
<organism evidence="14 15">
    <name type="scientific">Lithocarpus litseifolius</name>
    <dbReference type="NCBI Taxonomy" id="425828"/>
    <lineage>
        <taxon>Eukaryota</taxon>
        <taxon>Viridiplantae</taxon>
        <taxon>Streptophyta</taxon>
        <taxon>Embryophyta</taxon>
        <taxon>Tracheophyta</taxon>
        <taxon>Spermatophyta</taxon>
        <taxon>Magnoliopsida</taxon>
        <taxon>eudicotyledons</taxon>
        <taxon>Gunneridae</taxon>
        <taxon>Pentapetalae</taxon>
        <taxon>rosids</taxon>
        <taxon>fabids</taxon>
        <taxon>Fagales</taxon>
        <taxon>Fagaceae</taxon>
        <taxon>Lithocarpus</taxon>
    </lineage>
</organism>
<dbReference type="SUPFAM" id="SSF49503">
    <property type="entry name" value="Cupredoxins"/>
    <property type="match status" value="1"/>
</dbReference>